<evidence type="ECO:0000313" key="4">
    <source>
        <dbReference type="Proteomes" id="UP000520767"/>
    </source>
</evidence>
<evidence type="ECO:0000313" key="3">
    <source>
        <dbReference type="EMBL" id="MBB4911546.1"/>
    </source>
</evidence>
<gene>
    <name evidence="3" type="ORF">FHR82_007816</name>
</gene>
<sequence>MFGAAIAGSTVAVGAAAVHPGRSCFVLVPGAFGRAAMFAPLVSALAERGHLAVAVELPGHEPGWAPYSAAFQVPQDLAAWAAVPSPLLGIGLADYVAHTIGVVRRMARRGRVVLVGASAGGLVISLVANAVPHLVHRLVYDDAFCCVRLPSVDAYYQTPEAAGAHNEFVGPALVGNPAELGVLRVNWRTGDPWFLSEAKLAFLTPESTDAELIEIFGTLYPDDPLGVNQADARVQRDTWGRVPRTFIRHTRDGLLPIALQDRLIAEADELTPRNRFDVHSLEAGHVVPAARASAVVDIIANLA</sequence>
<keyword evidence="1" id="KW-0472">Membrane</keyword>
<reference evidence="3 4" key="1">
    <citation type="submission" date="2020-08" db="EMBL/GenBank/DDBJ databases">
        <title>Genomic Encyclopedia of Type Strains, Phase III (KMG-III): the genomes of soil and plant-associated and newly described type strains.</title>
        <authorList>
            <person name="Whitman W."/>
        </authorList>
    </citation>
    <scope>NUCLEOTIDE SEQUENCE [LARGE SCALE GENOMIC DNA]</scope>
    <source>
        <strain evidence="3 4">CECT 8960</strain>
    </source>
</reference>
<dbReference type="AlphaFoldDB" id="A0A7W7QEA9"/>
<dbReference type="PANTHER" id="PTHR37017:SF11">
    <property type="entry name" value="ESTERASE_LIPASE_THIOESTERASE DOMAIN-CONTAINING PROTEIN"/>
    <property type="match status" value="1"/>
</dbReference>
<keyword evidence="1" id="KW-1133">Transmembrane helix</keyword>
<dbReference type="SUPFAM" id="SSF53474">
    <property type="entry name" value="alpha/beta-Hydrolases"/>
    <property type="match status" value="1"/>
</dbReference>
<dbReference type="InterPro" id="IPR000073">
    <property type="entry name" value="AB_hydrolase_1"/>
</dbReference>
<dbReference type="Pfam" id="PF12697">
    <property type="entry name" value="Abhydrolase_6"/>
    <property type="match status" value="1"/>
</dbReference>
<dbReference type="InterPro" id="IPR052897">
    <property type="entry name" value="Sec-Metab_Biosynth_Hydrolase"/>
</dbReference>
<dbReference type="InterPro" id="IPR029058">
    <property type="entry name" value="AB_hydrolase_fold"/>
</dbReference>
<keyword evidence="4" id="KW-1185">Reference proteome</keyword>
<name>A0A7W7QEA9_9PSEU</name>
<evidence type="ECO:0000256" key="1">
    <source>
        <dbReference type="SAM" id="Phobius"/>
    </source>
</evidence>
<dbReference type="RefSeq" id="WP_225943828.1">
    <property type="nucleotide sequence ID" value="NZ_JACHJQ010000010.1"/>
</dbReference>
<dbReference type="Gene3D" id="3.40.50.1820">
    <property type="entry name" value="alpha/beta hydrolase"/>
    <property type="match status" value="1"/>
</dbReference>
<accession>A0A7W7QEA9</accession>
<dbReference type="PANTHER" id="PTHR37017">
    <property type="entry name" value="AB HYDROLASE-1 DOMAIN-CONTAINING PROTEIN-RELATED"/>
    <property type="match status" value="1"/>
</dbReference>
<comment type="caution">
    <text evidence="3">The sequence shown here is derived from an EMBL/GenBank/DDBJ whole genome shotgun (WGS) entry which is preliminary data.</text>
</comment>
<evidence type="ECO:0000259" key="2">
    <source>
        <dbReference type="Pfam" id="PF12697"/>
    </source>
</evidence>
<keyword evidence="1" id="KW-0812">Transmembrane</keyword>
<dbReference type="Proteomes" id="UP000520767">
    <property type="component" value="Unassembled WGS sequence"/>
</dbReference>
<feature type="transmembrane region" description="Helical" evidence="1">
    <location>
        <begin position="112"/>
        <end position="131"/>
    </location>
</feature>
<dbReference type="EMBL" id="JACHJQ010000010">
    <property type="protein sequence ID" value="MBB4911546.1"/>
    <property type="molecule type" value="Genomic_DNA"/>
</dbReference>
<dbReference type="GO" id="GO:0003824">
    <property type="term" value="F:catalytic activity"/>
    <property type="evidence" value="ECO:0007669"/>
    <property type="project" value="UniProtKB-ARBA"/>
</dbReference>
<proteinExistence type="predicted"/>
<organism evidence="3 4">
    <name type="scientific">Actinophytocola algeriensis</name>
    <dbReference type="NCBI Taxonomy" id="1768010"/>
    <lineage>
        <taxon>Bacteria</taxon>
        <taxon>Bacillati</taxon>
        <taxon>Actinomycetota</taxon>
        <taxon>Actinomycetes</taxon>
        <taxon>Pseudonocardiales</taxon>
        <taxon>Pseudonocardiaceae</taxon>
    </lineage>
</organism>
<feature type="domain" description="AB hydrolase-1" evidence="2">
    <location>
        <begin position="25"/>
        <end position="297"/>
    </location>
</feature>
<protein>
    <submittedName>
        <fullName evidence="3">Pimeloyl-ACP methyl ester carboxylesterase</fullName>
    </submittedName>
</protein>